<gene>
    <name evidence="2" type="ORF">PCOR1329_LOCUS27800</name>
</gene>
<feature type="transmembrane region" description="Helical" evidence="1">
    <location>
        <begin position="155"/>
        <end position="176"/>
    </location>
</feature>
<dbReference type="PROSITE" id="PS50244">
    <property type="entry name" value="S5A_REDUCTASE"/>
    <property type="match status" value="1"/>
</dbReference>
<keyword evidence="3" id="KW-1185">Reference proteome</keyword>
<proteinExistence type="predicted"/>
<accession>A0ABN9S9N4</accession>
<evidence type="ECO:0000313" key="3">
    <source>
        <dbReference type="Proteomes" id="UP001189429"/>
    </source>
</evidence>
<evidence type="ECO:0000313" key="2">
    <source>
        <dbReference type="EMBL" id="CAK0828616.1"/>
    </source>
</evidence>
<feature type="transmembrane region" description="Helical" evidence="1">
    <location>
        <begin position="82"/>
        <end position="102"/>
    </location>
</feature>
<reference evidence="2" key="1">
    <citation type="submission" date="2023-10" db="EMBL/GenBank/DDBJ databases">
        <authorList>
            <person name="Chen Y."/>
            <person name="Shah S."/>
            <person name="Dougan E. K."/>
            <person name="Thang M."/>
            <person name="Chan C."/>
        </authorList>
    </citation>
    <scope>NUCLEOTIDE SEQUENCE [LARGE SCALE GENOMIC DNA]</scope>
</reference>
<dbReference type="EMBL" id="CAUYUJ010010114">
    <property type="protein sequence ID" value="CAK0828616.1"/>
    <property type="molecule type" value="Genomic_DNA"/>
</dbReference>
<evidence type="ECO:0000256" key="1">
    <source>
        <dbReference type="SAM" id="Phobius"/>
    </source>
</evidence>
<dbReference type="PANTHER" id="PTHR32251:SF17">
    <property type="entry name" value="STEROID 5-ALPHA REDUCTASE C-TERMINAL DOMAIN-CONTAINING PROTEIN"/>
    <property type="match status" value="1"/>
</dbReference>
<evidence type="ECO:0008006" key="4">
    <source>
        <dbReference type="Google" id="ProtNLM"/>
    </source>
</evidence>
<dbReference type="InterPro" id="IPR010721">
    <property type="entry name" value="UstE-like"/>
</dbReference>
<dbReference type="Proteomes" id="UP001189429">
    <property type="component" value="Unassembled WGS sequence"/>
</dbReference>
<protein>
    <recommendedName>
        <fullName evidence="4">Steroid 5-alpha reductase C-terminal domain-containing protein</fullName>
    </recommendedName>
</protein>
<feature type="transmembrane region" description="Helical" evidence="1">
    <location>
        <begin position="123"/>
        <end position="143"/>
    </location>
</feature>
<name>A0ABN9S9N4_9DINO</name>
<dbReference type="PANTHER" id="PTHR32251">
    <property type="entry name" value="3-OXO-5-ALPHA-STEROID 4-DEHYDROGENASE"/>
    <property type="match status" value="1"/>
</dbReference>
<organism evidence="2 3">
    <name type="scientific">Prorocentrum cordatum</name>
    <dbReference type="NCBI Taxonomy" id="2364126"/>
    <lineage>
        <taxon>Eukaryota</taxon>
        <taxon>Sar</taxon>
        <taxon>Alveolata</taxon>
        <taxon>Dinophyceae</taxon>
        <taxon>Prorocentrales</taxon>
        <taxon>Prorocentraceae</taxon>
        <taxon>Prorocentrum</taxon>
    </lineage>
</organism>
<dbReference type="Pfam" id="PF06966">
    <property type="entry name" value="DUF1295"/>
    <property type="match status" value="1"/>
</dbReference>
<keyword evidence="1" id="KW-0472">Membrane</keyword>
<comment type="caution">
    <text evidence="2">The sequence shown here is derived from an EMBL/GenBank/DDBJ whole genome shotgun (WGS) entry which is preliminary data.</text>
</comment>
<sequence length="290" mass="32220">MDSNMKRGILSNGIAVALLASVSPAMGLSKLAALALAIQWVVYLIHGLPYQSEKFYDASGSLTYLAVVLTALLSKERHNARAIISSFLVVIWCTRLGSFLFARILKDGRDSRFDKFKEHWLRFLGVWTIQALWFFLVASPALVVSTSEGCDARSVGLLDAIGWSVWVAAFLLEVVADAQKGSFRANAANAKKFITTGLWTYSRHPNYFGEICMWIGICLSGSSCFTGAQWLSWLSPLTTYVLLIQVSGVPLLEAKGEKEWGELPEYQWYMKHTPCIIPAFTCPPAYRKDS</sequence>
<keyword evidence="1" id="KW-0812">Transmembrane</keyword>
<keyword evidence="1" id="KW-1133">Transmembrane helix</keyword>
<dbReference type="Gene3D" id="1.20.120.1630">
    <property type="match status" value="1"/>
</dbReference>